<name>A0A7G1KRE8_9NOCA</name>
<feature type="region of interest" description="Disordered" evidence="1">
    <location>
        <begin position="57"/>
        <end position="107"/>
    </location>
</feature>
<feature type="compositionally biased region" description="Low complexity" evidence="1">
    <location>
        <begin position="57"/>
        <end position="69"/>
    </location>
</feature>
<dbReference type="RefSeq" id="WP_187684672.1">
    <property type="nucleotide sequence ID" value="NZ_AP023396.1"/>
</dbReference>
<sequence>MIGKFESNKDLIQELTSSGARHVGNIASIITGTVAEVTREIGEWVTDAIEMREAAAAAARDQAAAADVNAGRDEPDVLLDEPRQTPHVSTEQPYIDADVEIVDPRDR</sequence>
<evidence type="ECO:0000256" key="1">
    <source>
        <dbReference type="SAM" id="MobiDB-lite"/>
    </source>
</evidence>
<dbReference type="AlphaFoldDB" id="A0A7G1KRE8"/>
<evidence type="ECO:0000313" key="3">
    <source>
        <dbReference type="Proteomes" id="UP000516173"/>
    </source>
</evidence>
<gene>
    <name evidence="2" type="ORF">NWFMUON74_55890</name>
</gene>
<feature type="compositionally biased region" description="Basic and acidic residues" evidence="1">
    <location>
        <begin position="70"/>
        <end position="84"/>
    </location>
</feature>
<proteinExistence type="predicted"/>
<dbReference type="Proteomes" id="UP000516173">
    <property type="component" value="Chromosome"/>
</dbReference>
<accession>A0A7G1KRE8</accession>
<dbReference type="EMBL" id="AP023396">
    <property type="protein sequence ID" value="BCK57817.1"/>
    <property type="molecule type" value="Genomic_DNA"/>
</dbReference>
<keyword evidence="3" id="KW-1185">Reference proteome</keyword>
<dbReference type="GeneID" id="80350028"/>
<protein>
    <submittedName>
        <fullName evidence="2">Uncharacterized protein</fullName>
    </submittedName>
</protein>
<dbReference type="KEGG" id="nwl:NWFMUON74_55890"/>
<reference evidence="2 3" key="1">
    <citation type="submission" date="2020-08" db="EMBL/GenBank/DDBJ databases">
        <title>Genome Sequencing of Nocardia wallacei strain FMUON74 and assembly.</title>
        <authorList>
            <person name="Toyokawa M."/>
            <person name="Uesaka K."/>
        </authorList>
    </citation>
    <scope>NUCLEOTIDE SEQUENCE [LARGE SCALE GENOMIC DNA]</scope>
    <source>
        <strain evidence="2 3">FMUON74</strain>
    </source>
</reference>
<organism evidence="2 3">
    <name type="scientific">Nocardia wallacei</name>
    <dbReference type="NCBI Taxonomy" id="480035"/>
    <lineage>
        <taxon>Bacteria</taxon>
        <taxon>Bacillati</taxon>
        <taxon>Actinomycetota</taxon>
        <taxon>Actinomycetes</taxon>
        <taxon>Mycobacteriales</taxon>
        <taxon>Nocardiaceae</taxon>
        <taxon>Nocardia</taxon>
    </lineage>
</organism>
<evidence type="ECO:0000313" key="2">
    <source>
        <dbReference type="EMBL" id="BCK57817.1"/>
    </source>
</evidence>